<organism evidence="1 2">
    <name type="scientific">Mycena citricolor</name>
    <dbReference type="NCBI Taxonomy" id="2018698"/>
    <lineage>
        <taxon>Eukaryota</taxon>
        <taxon>Fungi</taxon>
        <taxon>Dikarya</taxon>
        <taxon>Basidiomycota</taxon>
        <taxon>Agaricomycotina</taxon>
        <taxon>Agaricomycetes</taxon>
        <taxon>Agaricomycetidae</taxon>
        <taxon>Agaricales</taxon>
        <taxon>Marasmiineae</taxon>
        <taxon>Mycenaceae</taxon>
        <taxon>Mycena</taxon>
    </lineage>
</organism>
<dbReference type="Proteomes" id="UP001295794">
    <property type="component" value="Unassembled WGS sequence"/>
</dbReference>
<accession>A0AAD2HJU7</accession>
<name>A0AAD2HJU7_9AGAR</name>
<reference evidence="1" key="1">
    <citation type="submission" date="2023-11" db="EMBL/GenBank/DDBJ databases">
        <authorList>
            <person name="De Vega J J."/>
            <person name="De Vega J J."/>
        </authorList>
    </citation>
    <scope>NUCLEOTIDE SEQUENCE</scope>
</reference>
<keyword evidence="2" id="KW-1185">Reference proteome</keyword>
<gene>
    <name evidence="1" type="ORF">MYCIT1_LOCUS25185</name>
</gene>
<dbReference type="AlphaFoldDB" id="A0AAD2HJU7"/>
<evidence type="ECO:0000313" key="2">
    <source>
        <dbReference type="Proteomes" id="UP001295794"/>
    </source>
</evidence>
<comment type="caution">
    <text evidence="1">The sequence shown here is derived from an EMBL/GenBank/DDBJ whole genome shotgun (WGS) entry which is preliminary data.</text>
</comment>
<dbReference type="EMBL" id="CAVNYO010000412">
    <property type="protein sequence ID" value="CAK5276705.1"/>
    <property type="molecule type" value="Genomic_DNA"/>
</dbReference>
<feature type="non-terminal residue" evidence="1">
    <location>
        <position position="86"/>
    </location>
</feature>
<evidence type="ECO:0000313" key="1">
    <source>
        <dbReference type="EMBL" id="CAK5276705.1"/>
    </source>
</evidence>
<protein>
    <submittedName>
        <fullName evidence="1">Uncharacterized protein</fullName>
    </submittedName>
</protein>
<proteinExistence type="predicted"/>
<sequence length="86" mass="10339">PEHWFHRYHYLHLFNLILKDFLTLDPNEWTAKDSLSKSCMAMVENDATLDRSHTTLNPRWCRWSRTTCLRWSTWSSGRIVHSNATF</sequence>